<proteinExistence type="predicted"/>
<dbReference type="RefSeq" id="WP_275232080.1">
    <property type="nucleotide sequence ID" value="NZ_JARDXE010000014.1"/>
</dbReference>
<dbReference type="EMBL" id="JARDXE010000014">
    <property type="protein sequence ID" value="MDE8647498.1"/>
    <property type="molecule type" value="Genomic_DNA"/>
</dbReference>
<dbReference type="Proteomes" id="UP001217325">
    <property type="component" value="Unassembled WGS sequence"/>
</dbReference>
<organism evidence="2 3">
    <name type="scientific">Rhodococcus qingshengii</name>
    <dbReference type="NCBI Taxonomy" id="334542"/>
    <lineage>
        <taxon>Bacteria</taxon>
        <taxon>Bacillati</taxon>
        <taxon>Actinomycetota</taxon>
        <taxon>Actinomycetes</taxon>
        <taxon>Mycobacteriales</taxon>
        <taxon>Nocardiaceae</taxon>
        <taxon>Rhodococcus</taxon>
        <taxon>Rhodococcus erythropolis group</taxon>
    </lineage>
</organism>
<feature type="domain" description="HEPN" evidence="1">
    <location>
        <begin position="34"/>
        <end position="144"/>
    </location>
</feature>
<sequence length="153" mass="16611">MSRWKTGEAEIERFLQNGELQQLVGEAANGKPMLAKAAQKLVTARTALDSGDFDSALTLAYDASRIATSGLLMQQGLRPTTDGGHVVVVQAMRAQFGNGFRQLDPMRRRRHELEYFKRAGDSATEVEATDAVLAAESIIEAAEKLIDSLGLFG</sequence>
<gene>
    <name evidence="2" type="ORF">PXH69_21225</name>
</gene>
<reference evidence="2" key="1">
    <citation type="submission" date="2023-02" db="EMBL/GenBank/DDBJ databases">
        <title>A novel hydrolase synthesized by Rhodococcus erythropolis HQ is responsible for the detoxification of Zearalenone.</title>
        <authorList>
            <person name="Hu J."/>
            <person name="Xu J."/>
        </authorList>
    </citation>
    <scope>NUCLEOTIDE SEQUENCE</scope>
    <source>
        <strain evidence="2">HQ</strain>
    </source>
</reference>
<accession>A0AAW6LSS6</accession>
<comment type="caution">
    <text evidence="2">The sequence shown here is derived from an EMBL/GenBank/DDBJ whole genome shotgun (WGS) entry which is preliminary data.</text>
</comment>
<dbReference type="Gene3D" id="1.20.120.330">
    <property type="entry name" value="Nucleotidyltransferases domain 2"/>
    <property type="match status" value="1"/>
</dbReference>
<dbReference type="AlphaFoldDB" id="A0AAW6LSS6"/>
<name>A0AAW6LSS6_RHOSG</name>
<dbReference type="Pfam" id="PF05168">
    <property type="entry name" value="HEPN"/>
    <property type="match status" value="1"/>
</dbReference>
<dbReference type="InterPro" id="IPR007842">
    <property type="entry name" value="HEPN_dom"/>
</dbReference>
<evidence type="ECO:0000313" key="3">
    <source>
        <dbReference type="Proteomes" id="UP001217325"/>
    </source>
</evidence>
<evidence type="ECO:0000259" key="1">
    <source>
        <dbReference type="Pfam" id="PF05168"/>
    </source>
</evidence>
<protein>
    <submittedName>
        <fullName evidence="2">HEPN domain-containing protein</fullName>
    </submittedName>
</protein>
<evidence type="ECO:0000313" key="2">
    <source>
        <dbReference type="EMBL" id="MDE8647498.1"/>
    </source>
</evidence>